<dbReference type="EMBL" id="UYSL01020868">
    <property type="protein sequence ID" value="VDL76405.1"/>
    <property type="molecule type" value="Genomic_DNA"/>
</dbReference>
<evidence type="ECO:0000313" key="3">
    <source>
        <dbReference type="Proteomes" id="UP000271162"/>
    </source>
</evidence>
<feature type="region of interest" description="Disordered" evidence="1">
    <location>
        <begin position="194"/>
        <end position="222"/>
    </location>
</feature>
<sequence length="222" mass="24756">MSSGVSSGQATCEVCEKVMLCRNVSSHLKKMHNYTTEQAEEVKKTLKMETMIEGLIICPIYDDQFLNKEGFAGHCLMNHSDDGADATSEGAVPVTGVEESQEVLNVLDVETHIPAADIEPIVPAQERLGLRKMIRNKTEMAYATVMENVNVQVKEDSDEAMQKLTMIFDQMEVISRIKTSARSGELQMVPRTERAQLRKKRRAEMKAALEQQDPEMLGPPGL</sequence>
<protein>
    <submittedName>
        <fullName evidence="4">C2H2-type domain-containing protein</fullName>
    </submittedName>
</protein>
<gene>
    <name evidence="2" type="ORF">NBR_LOCUS12816</name>
</gene>
<evidence type="ECO:0000313" key="2">
    <source>
        <dbReference type="EMBL" id="VDL76405.1"/>
    </source>
</evidence>
<name>A0A0N4Y956_NIPBR</name>
<proteinExistence type="predicted"/>
<keyword evidence="3" id="KW-1185">Reference proteome</keyword>
<evidence type="ECO:0000256" key="1">
    <source>
        <dbReference type="SAM" id="MobiDB-lite"/>
    </source>
</evidence>
<organism evidence="4">
    <name type="scientific">Nippostrongylus brasiliensis</name>
    <name type="common">Rat hookworm</name>
    <dbReference type="NCBI Taxonomy" id="27835"/>
    <lineage>
        <taxon>Eukaryota</taxon>
        <taxon>Metazoa</taxon>
        <taxon>Ecdysozoa</taxon>
        <taxon>Nematoda</taxon>
        <taxon>Chromadorea</taxon>
        <taxon>Rhabditida</taxon>
        <taxon>Rhabditina</taxon>
        <taxon>Rhabditomorpha</taxon>
        <taxon>Strongyloidea</taxon>
        <taxon>Heligmosomidae</taxon>
        <taxon>Nippostrongylus</taxon>
    </lineage>
</organism>
<reference evidence="4" key="1">
    <citation type="submission" date="2017-02" db="UniProtKB">
        <authorList>
            <consortium name="WormBaseParasite"/>
        </authorList>
    </citation>
    <scope>IDENTIFICATION</scope>
</reference>
<evidence type="ECO:0000313" key="4">
    <source>
        <dbReference type="WBParaSite" id="NBR_0001281501-mRNA-1"/>
    </source>
</evidence>
<accession>A0A0N4Y956</accession>
<dbReference type="AlphaFoldDB" id="A0A0N4Y956"/>
<reference evidence="2 3" key="2">
    <citation type="submission" date="2018-11" db="EMBL/GenBank/DDBJ databases">
        <authorList>
            <consortium name="Pathogen Informatics"/>
        </authorList>
    </citation>
    <scope>NUCLEOTIDE SEQUENCE [LARGE SCALE GENOMIC DNA]</scope>
</reference>
<dbReference type="Proteomes" id="UP000271162">
    <property type="component" value="Unassembled WGS sequence"/>
</dbReference>
<dbReference type="WBParaSite" id="NBR_0001281501-mRNA-1">
    <property type="protein sequence ID" value="NBR_0001281501-mRNA-1"/>
    <property type="gene ID" value="NBR_0001281501"/>
</dbReference>